<organism evidence="2 3">
    <name type="scientific">Neoarthrinium moseri</name>
    <dbReference type="NCBI Taxonomy" id="1658444"/>
    <lineage>
        <taxon>Eukaryota</taxon>
        <taxon>Fungi</taxon>
        <taxon>Dikarya</taxon>
        <taxon>Ascomycota</taxon>
        <taxon>Pezizomycotina</taxon>
        <taxon>Sordariomycetes</taxon>
        <taxon>Xylariomycetidae</taxon>
        <taxon>Amphisphaeriales</taxon>
        <taxon>Apiosporaceae</taxon>
        <taxon>Neoarthrinium</taxon>
    </lineage>
</organism>
<proteinExistence type="predicted"/>
<dbReference type="EMBL" id="JAFIMR010000013">
    <property type="protein sequence ID" value="KAI1871004.1"/>
    <property type="molecule type" value="Genomic_DNA"/>
</dbReference>
<accession>A0A9Q0APW8</accession>
<reference evidence="2" key="1">
    <citation type="submission" date="2021-03" db="EMBL/GenBank/DDBJ databases">
        <title>Revisited historic fungal species revealed as producer of novel bioactive compounds through whole genome sequencing and comparative genomics.</title>
        <authorList>
            <person name="Vignolle G.A."/>
            <person name="Hochenegger N."/>
            <person name="Mach R.L."/>
            <person name="Mach-Aigner A.R."/>
            <person name="Javad Rahimi M."/>
            <person name="Salim K.A."/>
            <person name="Chan C.M."/>
            <person name="Lim L.B.L."/>
            <person name="Cai F."/>
            <person name="Druzhinina I.S."/>
            <person name="U'Ren J.M."/>
            <person name="Derntl C."/>
        </authorList>
    </citation>
    <scope>NUCLEOTIDE SEQUENCE</scope>
    <source>
        <strain evidence="2">TUCIM 5799</strain>
    </source>
</reference>
<gene>
    <name evidence="2" type="ORF">JX265_006044</name>
</gene>
<feature type="region of interest" description="Disordered" evidence="1">
    <location>
        <begin position="612"/>
        <end position="632"/>
    </location>
</feature>
<dbReference type="Proteomes" id="UP000829685">
    <property type="component" value="Unassembled WGS sequence"/>
</dbReference>
<dbReference type="AlphaFoldDB" id="A0A9Q0APW8"/>
<comment type="caution">
    <text evidence="2">The sequence shown here is derived from an EMBL/GenBank/DDBJ whole genome shotgun (WGS) entry which is preliminary data.</text>
</comment>
<evidence type="ECO:0000313" key="3">
    <source>
        <dbReference type="Proteomes" id="UP000829685"/>
    </source>
</evidence>
<sequence length="670" mass="75759">MAEEPADPAWEKWVTVNDLTIYYPVALRAPIVTSTDVLFEGTQLPVPLDTDLTLWPLQHTDIVFEGRKVHIYPCELGILDKIEVVGETKRFDVNTVSDRKLWTFANTMTPEAFAEDVIIMKSQEIISADNTRAERPAESSKNARDHVTQDFVTINGKNIYFTTGMKPTLLSDNKLRFPGAGRKKSRVPTSKGYVALVHPLGWTIQDHECGVQLVRDVQHAAVTESDEGDIAARQSACALAGGQITFSAACPRAPLHPMSVPDERLLTLKGFHVNFPTDAAPEIHGTEIDFPGLLQHVAAFPLPSGGYITARYREDMEVRFRGDSLLFCFKPEPAKQNALPDLEQAIDQAPRHCRHCPRMLTPYEEECVEFKGIRFYYPPDQTANVDNALSEVSFVENAGELDHVTVFGIIKLYCPPHCDIVVGHEVHIYPAEANVLRRYGEDPHHRLLMGSQYNLKDSRIFSLELEPQRREARIHATKVWTDACERERIRTRDYTIGLFDEWAVIINQKKRPFTAAQEARSIAIAKEIGVDRHMLFEITIGGLQTTTTGQVPPTLPFRPCVKYPTQEEDAGISDGIKKFLEEDGAWAKQADARVESIRERLAEVFPDRQLPARRTQPAAQEKEVECTDDTDDTDAILKQSEKWDREQEEKFRALSTKMTDLLKSRGFVRR</sequence>
<name>A0A9Q0APW8_9PEZI</name>
<evidence type="ECO:0000256" key="1">
    <source>
        <dbReference type="SAM" id="MobiDB-lite"/>
    </source>
</evidence>
<protein>
    <submittedName>
        <fullName evidence="2">Uncharacterized protein</fullName>
    </submittedName>
</protein>
<keyword evidence="3" id="KW-1185">Reference proteome</keyword>
<evidence type="ECO:0000313" key="2">
    <source>
        <dbReference type="EMBL" id="KAI1871004.1"/>
    </source>
</evidence>